<sequence>MSQDNIAAATVSGEMAILQWQYALDKDKITRPSAEIWNETCRCGYLNVLKWFTEIGLGRTLTQDDIDVAIEGGHLHVLQWWASVDPEMPKLSERTLQKAIVVDYGDLELFEWALTRYPQKCTFLSSSDWMWTQHAAERAAAQGRVYVLNWAAHANASVSLIDRGLWKPCTRDIDNHVKDWIVEGSALFLVEKVRRVPSIDSLGLLISQGKSTILRFIRFYHSNWNLSQSEVDDVTNTRYGVKVLTWYMDINPEIPPPSLTALKEAHESGKLDVIEWYLSKYYSGREGLFEPGWRLDPNYIQTAANYPKECAPWFDPDWKRAPNKVGIAARAGHLHVLNRADHAKVSIIMPQLTVPVLSYVCESGRCADLEWYASVTPGWTLTQEEVDDAAARGHVDLLKCYTQTCELQGKYWFSTV</sequence>
<organism evidence="1 2">
    <name type="scientific">Paramicrosporidium saccamoebae</name>
    <dbReference type="NCBI Taxonomy" id="1246581"/>
    <lineage>
        <taxon>Eukaryota</taxon>
        <taxon>Fungi</taxon>
        <taxon>Fungi incertae sedis</taxon>
        <taxon>Cryptomycota</taxon>
        <taxon>Cryptomycota incertae sedis</taxon>
        <taxon>Paramicrosporidium</taxon>
    </lineage>
</organism>
<proteinExistence type="predicted"/>
<dbReference type="PANTHER" id="PTHR46586:SF3">
    <property type="entry name" value="ANKYRIN REPEAT-CONTAINING PROTEIN"/>
    <property type="match status" value="1"/>
</dbReference>
<dbReference type="PANTHER" id="PTHR46586">
    <property type="entry name" value="ANKYRIN REPEAT-CONTAINING PROTEIN"/>
    <property type="match status" value="1"/>
</dbReference>
<evidence type="ECO:0000313" key="2">
    <source>
        <dbReference type="Proteomes" id="UP000240830"/>
    </source>
</evidence>
<comment type="caution">
    <text evidence="1">The sequence shown here is derived from an EMBL/GenBank/DDBJ whole genome shotgun (WGS) entry which is preliminary data.</text>
</comment>
<dbReference type="AlphaFoldDB" id="A0A2H9TGF2"/>
<accession>A0A2H9TGF2</accession>
<evidence type="ECO:0000313" key="1">
    <source>
        <dbReference type="EMBL" id="PJF16858.1"/>
    </source>
</evidence>
<dbReference type="OrthoDB" id="63159at2759"/>
<reference evidence="1 2" key="1">
    <citation type="submission" date="2016-10" db="EMBL/GenBank/DDBJ databases">
        <title>The genome of Paramicrosporidium saccamoebae is the missing link in understanding Cryptomycota and Microsporidia evolution.</title>
        <authorList>
            <person name="Quandt C.A."/>
            <person name="Beaudet D."/>
            <person name="Corsaro D."/>
            <person name="Michel R."/>
            <person name="Corradi N."/>
            <person name="James T."/>
        </authorList>
    </citation>
    <scope>NUCLEOTIDE SEQUENCE [LARGE SCALE GENOMIC DNA]</scope>
    <source>
        <strain evidence="1 2">KSL3</strain>
    </source>
</reference>
<dbReference type="InterPro" id="IPR052050">
    <property type="entry name" value="SecEffector_AnkRepeat"/>
</dbReference>
<dbReference type="Proteomes" id="UP000240830">
    <property type="component" value="Unassembled WGS sequence"/>
</dbReference>
<keyword evidence="2" id="KW-1185">Reference proteome</keyword>
<gene>
    <name evidence="1" type="ORF">PSACC_03337</name>
</gene>
<dbReference type="EMBL" id="MTSL01000205">
    <property type="protein sequence ID" value="PJF16858.1"/>
    <property type="molecule type" value="Genomic_DNA"/>
</dbReference>
<name>A0A2H9TGF2_9FUNG</name>
<protein>
    <submittedName>
        <fullName evidence="1">Uncharacterized protein</fullName>
    </submittedName>
</protein>